<proteinExistence type="predicted"/>
<protein>
    <submittedName>
        <fullName evidence="1">Uncharacterized protein</fullName>
    </submittedName>
</protein>
<evidence type="ECO:0000313" key="1">
    <source>
        <dbReference type="EMBL" id="KAF6119637.1"/>
    </source>
</evidence>
<evidence type="ECO:0000313" key="2">
    <source>
        <dbReference type="Proteomes" id="UP000664940"/>
    </source>
</evidence>
<dbReference type="AlphaFoldDB" id="A0A834AS24"/>
<organism evidence="1 2">
    <name type="scientific">Phyllostomus discolor</name>
    <name type="common">pale spear-nosed bat</name>
    <dbReference type="NCBI Taxonomy" id="89673"/>
    <lineage>
        <taxon>Eukaryota</taxon>
        <taxon>Metazoa</taxon>
        <taxon>Chordata</taxon>
        <taxon>Craniata</taxon>
        <taxon>Vertebrata</taxon>
        <taxon>Euteleostomi</taxon>
        <taxon>Mammalia</taxon>
        <taxon>Eutheria</taxon>
        <taxon>Laurasiatheria</taxon>
        <taxon>Chiroptera</taxon>
        <taxon>Yangochiroptera</taxon>
        <taxon>Phyllostomidae</taxon>
        <taxon>Phyllostominae</taxon>
        <taxon>Phyllostomus</taxon>
    </lineage>
</organism>
<reference evidence="1 2" key="1">
    <citation type="journal article" date="2020" name="Nature">
        <title>Six reference-quality genomes reveal evolution of bat adaptations.</title>
        <authorList>
            <person name="Jebb D."/>
            <person name="Huang Z."/>
            <person name="Pippel M."/>
            <person name="Hughes G.M."/>
            <person name="Lavrichenko K."/>
            <person name="Devanna P."/>
            <person name="Winkler S."/>
            <person name="Jermiin L.S."/>
            <person name="Skirmuntt E.C."/>
            <person name="Katzourakis A."/>
            <person name="Burkitt-Gray L."/>
            <person name="Ray D.A."/>
            <person name="Sullivan K.A.M."/>
            <person name="Roscito J.G."/>
            <person name="Kirilenko B.M."/>
            <person name="Davalos L.M."/>
            <person name="Corthals A.P."/>
            <person name="Power M.L."/>
            <person name="Jones G."/>
            <person name="Ransome R.D."/>
            <person name="Dechmann D.K.N."/>
            <person name="Locatelli A.G."/>
            <person name="Puechmaille S.J."/>
            <person name="Fedrigo O."/>
            <person name="Jarvis E.D."/>
            <person name="Hiller M."/>
            <person name="Vernes S.C."/>
            <person name="Myers E.W."/>
            <person name="Teeling E.C."/>
        </authorList>
    </citation>
    <scope>NUCLEOTIDE SEQUENCE [LARGE SCALE GENOMIC DNA]</scope>
    <source>
        <strain evidence="1">Bat1K_MPI-CBG_1</strain>
    </source>
</reference>
<accession>A0A834AS24</accession>
<comment type="caution">
    <text evidence="1">The sequence shown here is derived from an EMBL/GenBank/DDBJ whole genome shotgun (WGS) entry which is preliminary data.</text>
</comment>
<dbReference type="EMBL" id="JABVXQ010000003">
    <property type="protein sequence ID" value="KAF6119637.1"/>
    <property type="molecule type" value="Genomic_DNA"/>
</dbReference>
<name>A0A834AS24_9CHIR</name>
<dbReference type="Proteomes" id="UP000664940">
    <property type="component" value="Unassembled WGS sequence"/>
</dbReference>
<gene>
    <name evidence="1" type="ORF">HJG60_010094</name>
</gene>
<sequence>MSLNRWSCRVSSITHVVLISPPYPCMTSPQFLLPTPSPCGQHLHSHRASTFVPTESPWSQSAILGVTGHFHPRNRSHYSPVLPSHLPLGPGNAAASVTPEPEKGSCFLRCQEMVLSWLWLSWKA</sequence>